<dbReference type="Gene3D" id="3.40.630.30">
    <property type="match status" value="1"/>
</dbReference>
<evidence type="ECO:0000256" key="1">
    <source>
        <dbReference type="ARBA" id="ARBA00022679"/>
    </source>
</evidence>
<evidence type="ECO:0000256" key="2">
    <source>
        <dbReference type="ARBA" id="ARBA00023315"/>
    </source>
</evidence>
<gene>
    <name evidence="4" type="ORF">GCM10020367_13910</name>
</gene>
<dbReference type="PANTHER" id="PTHR43877">
    <property type="entry name" value="AMINOALKYLPHOSPHONATE N-ACETYLTRANSFERASE-RELATED-RELATED"/>
    <property type="match status" value="1"/>
</dbReference>
<dbReference type="Proteomes" id="UP001499990">
    <property type="component" value="Unassembled WGS sequence"/>
</dbReference>
<sequence length="158" mass="17165">MIRHATVRDLDAIAALHAAARATYYRRRVPEAAEPAGTCEGWARAIDRDRTEGAVLCAELDGLVVGAASYRLRAGQASLTQLHVHPAHWSRGVGTALHTACVTAWQRAGVRTARLGVYEHNVRARAFYARHGWRPDPGIPRLGTHLALRLTVPDPPGA</sequence>
<evidence type="ECO:0000313" key="4">
    <source>
        <dbReference type="EMBL" id="GAA3369798.1"/>
    </source>
</evidence>
<organism evidence="4 5">
    <name type="scientific">Streptomyces sannanensis</name>
    <dbReference type="NCBI Taxonomy" id="285536"/>
    <lineage>
        <taxon>Bacteria</taxon>
        <taxon>Bacillati</taxon>
        <taxon>Actinomycetota</taxon>
        <taxon>Actinomycetes</taxon>
        <taxon>Kitasatosporales</taxon>
        <taxon>Streptomycetaceae</taxon>
        <taxon>Streptomyces</taxon>
    </lineage>
</organism>
<feature type="domain" description="N-acetyltransferase" evidence="3">
    <location>
        <begin position="1"/>
        <end position="155"/>
    </location>
</feature>
<name>A0ABP6S7C5_9ACTN</name>
<accession>A0ABP6S7C5</accession>
<comment type="caution">
    <text evidence="4">The sequence shown here is derived from an EMBL/GenBank/DDBJ whole genome shotgun (WGS) entry which is preliminary data.</text>
</comment>
<proteinExistence type="predicted"/>
<dbReference type="EMBL" id="BAAAYL010000001">
    <property type="protein sequence ID" value="GAA3369798.1"/>
    <property type="molecule type" value="Genomic_DNA"/>
</dbReference>
<keyword evidence="1" id="KW-0808">Transferase</keyword>
<dbReference type="InterPro" id="IPR000182">
    <property type="entry name" value="GNAT_dom"/>
</dbReference>
<dbReference type="PROSITE" id="PS51186">
    <property type="entry name" value="GNAT"/>
    <property type="match status" value="1"/>
</dbReference>
<dbReference type="CDD" id="cd04301">
    <property type="entry name" value="NAT_SF"/>
    <property type="match status" value="1"/>
</dbReference>
<evidence type="ECO:0000259" key="3">
    <source>
        <dbReference type="PROSITE" id="PS51186"/>
    </source>
</evidence>
<dbReference type="Pfam" id="PF00583">
    <property type="entry name" value="Acetyltransf_1"/>
    <property type="match status" value="1"/>
</dbReference>
<dbReference type="SUPFAM" id="SSF55729">
    <property type="entry name" value="Acyl-CoA N-acyltransferases (Nat)"/>
    <property type="match status" value="1"/>
</dbReference>
<keyword evidence="2" id="KW-0012">Acyltransferase</keyword>
<dbReference type="InterPro" id="IPR016181">
    <property type="entry name" value="Acyl_CoA_acyltransferase"/>
</dbReference>
<dbReference type="InterPro" id="IPR050832">
    <property type="entry name" value="Bact_Acetyltransf"/>
</dbReference>
<reference evidence="5" key="1">
    <citation type="journal article" date="2019" name="Int. J. Syst. Evol. Microbiol.">
        <title>The Global Catalogue of Microorganisms (GCM) 10K type strain sequencing project: providing services to taxonomists for standard genome sequencing and annotation.</title>
        <authorList>
            <consortium name="The Broad Institute Genomics Platform"/>
            <consortium name="The Broad Institute Genome Sequencing Center for Infectious Disease"/>
            <person name="Wu L."/>
            <person name="Ma J."/>
        </authorList>
    </citation>
    <scope>NUCLEOTIDE SEQUENCE [LARGE SCALE GENOMIC DNA]</scope>
    <source>
        <strain evidence="5">JCM 9651</strain>
    </source>
</reference>
<dbReference type="RefSeq" id="WP_345035261.1">
    <property type="nucleotide sequence ID" value="NZ_BAAAYL010000001.1"/>
</dbReference>
<evidence type="ECO:0000313" key="5">
    <source>
        <dbReference type="Proteomes" id="UP001499990"/>
    </source>
</evidence>
<protein>
    <recommendedName>
        <fullName evidence="3">N-acetyltransferase domain-containing protein</fullName>
    </recommendedName>
</protein>
<keyword evidence="5" id="KW-1185">Reference proteome</keyword>